<evidence type="ECO:0000313" key="3">
    <source>
        <dbReference type="Proteomes" id="UP000741360"/>
    </source>
</evidence>
<reference evidence="2" key="1">
    <citation type="submission" date="2020-07" db="EMBL/GenBank/DDBJ databases">
        <title>Huge and variable diversity of episymbiotic CPR bacteria and DPANN archaea in groundwater ecosystems.</title>
        <authorList>
            <person name="He C.Y."/>
            <person name="Keren R."/>
            <person name="Whittaker M."/>
            <person name="Farag I.F."/>
            <person name="Doudna J."/>
            <person name="Cate J.H.D."/>
            <person name="Banfield J.F."/>
        </authorList>
    </citation>
    <scope>NUCLEOTIDE SEQUENCE</scope>
    <source>
        <strain evidence="2">NC_groundwater_717_Ag_S-0.2um_59_8</strain>
    </source>
</reference>
<dbReference type="NCBIfam" id="TIGR00305">
    <property type="entry name" value="putative toxin-antitoxin system toxin component, PIN family"/>
    <property type="match status" value="1"/>
</dbReference>
<dbReference type="Pfam" id="PF13470">
    <property type="entry name" value="PIN_3"/>
    <property type="match status" value="1"/>
</dbReference>
<dbReference type="SUPFAM" id="SSF88723">
    <property type="entry name" value="PIN domain-like"/>
    <property type="match status" value="1"/>
</dbReference>
<comment type="caution">
    <text evidence="2">The sequence shown here is derived from an EMBL/GenBank/DDBJ whole genome shotgun (WGS) entry which is preliminary data.</text>
</comment>
<gene>
    <name evidence="2" type="ORF">HYY65_03805</name>
</gene>
<evidence type="ECO:0000259" key="1">
    <source>
        <dbReference type="SMART" id="SM00670"/>
    </source>
</evidence>
<dbReference type="PANTHER" id="PTHR34610">
    <property type="entry name" value="SSL7007 PROTEIN"/>
    <property type="match status" value="1"/>
</dbReference>
<dbReference type="AlphaFoldDB" id="A0A932GNQ2"/>
<dbReference type="InterPro" id="IPR002716">
    <property type="entry name" value="PIN_dom"/>
</dbReference>
<dbReference type="InterPro" id="IPR002850">
    <property type="entry name" value="PIN_toxin-like"/>
</dbReference>
<sequence>MAKARVVLDVNVWISGLLWTGTPNRLIQAAEDGDLTLVTTPAIVEEIRGAFARPKFAARITALNTSMGELMETLLSIVEVIQDPRIEAVISQDPDDDKILACAMAAGAGSIVSGDHHLLALKRYSGIPIVTPKQFWDAWAKRPE</sequence>
<dbReference type="SMART" id="SM00670">
    <property type="entry name" value="PINc"/>
    <property type="match status" value="1"/>
</dbReference>
<dbReference type="Proteomes" id="UP000741360">
    <property type="component" value="Unassembled WGS sequence"/>
</dbReference>
<accession>A0A932GNQ2</accession>
<proteinExistence type="predicted"/>
<dbReference type="EMBL" id="JACPSX010000063">
    <property type="protein sequence ID" value="MBI3014195.1"/>
    <property type="molecule type" value="Genomic_DNA"/>
</dbReference>
<dbReference type="InterPro" id="IPR029060">
    <property type="entry name" value="PIN-like_dom_sf"/>
</dbReference>
<evidence type="ECO:0000313" key="2">
    <source>
        <dbReference type="EMBL" id="MBI3014195.1"/>
    </source>
</evidence>
<feature type="domain" description="PIN" evidence="1">
    <location>
        <begin position="4"/>
        <end position="120"/>
    </location>
</feature>
<organism evidence="2 3">
    <name type="scientific">Tectimicrobiota bacterium</name>
    <dbReference type="NCBI Taxonomy" id="2528274"/>
    <lineage>
        <taxon>Bacteria</taxon>
        <taxon>Pseudomonadati</taxon>
        <taxon>Nitrospinota/Tectimicrobiota group</taxon>
        <taxon>Candidatus Tectimicrobiota</taxon>
    </lineage>
</organism>
<protein>
    <submittedName>
        <fullName evidence="2">Toxin-antitoxin system toxin component, PIN family</fullName>
    </submittedName>
</protein>
<name>A0A932GNQ2_UNCTE</name>
<dbReference type="PANTHER" id="PTHR34610:SF4">
    <property type="entry name" value="SLL8027 PROTEIN"/>
    <property type="match status" value="1"/>
</dbReference>